<feature type="region of interest" description="Disordered" evidence="4">
    <location>
        <begin position="217"/>
        <end position="241"/>
    </location>
</feature>
<keyword evidence="6" id="KW-1185">Reference proteome</keyword>
<sequence length="409" mass="44583">MANVITHHHPHYGFPSNPVHHKPPALGFGFGMSSTPTMSSWPSTPSHAPPTQWPITTVTSPHQSQNRSTKRRLEADEDSDEHGRIVRDVAMDRSPTPERPKRAAPKRARTTPVVITVAKEGKEDQQKGENEIHDVDVGVLLASLPQQSLLPLLNALIMSQPSLKPSVLSLIPRPTLATATEAIASASRKLLNAYPYSSGSITSTSFGFGGTRSGSVGSTSGFGTGRTSSSNSFGPPSHPSGMRDEYIVSRIRPHIAEFVSACNAYIPYFSYVGTSVLNTGTPGRHTSQSDASTLQSLHKDKSHPSETFLFLQAIMNHILSQPPLTQTEILPAILPRLAEEWKGWVARVDEVVNKQGGMFGQEAVGGWERGLDEFAHAKGDGLEVMREIRDQWVLKVGWLVGRQPMEEEL</sequence>
<keyword evidence="3" id="KW-0813">Transport</keyword>
<dbReference type="GO" id="GO:0071630">
    <property type="term" value="P:nuclear protein quality control by the ubiquitin-proteasome system"/>
    <property type="evidence" value="ECO:0007669"/>
    <property type="project" value="UniProtKB-UniRule"/>
</dbReference>
<dbReference type="GO" id="GO:0031965">
    <property type="term" value="C:nuclear membrane"/>
    <property type="evidence" value="ECO:0007669"/>
    <property type="project" value="TreeGrafter"/>
</dbReference>
<evidence type="ECO:0000256" key="2">
    <source>
        <dbReference type="ARBA" id="ARBA00023242"/>
    </source>
</evidence>
<comment type="caution">
    <text evidence="5">The sequence shown here is derived from an EMBL/GenBank/DDBJ whole genome shotgun (WGS) entry which is preliminary data.</text>
</comment>
<evidence type="ECO:0000256" key="3">
    <source>
        <dbReference type="RuleBase" id="RU368013"/>
    </source>
</evidence>
<dbReference type="GO" id="GO:0031144">
    <property type="term" value="P:proteasome localization"/>
    <property type="evidence" value="ECO:0007669"/>
    <property type="project" value="UniProtKB-UniRule"/>
</dbReference>
<evidence type="ECO:0000313" key="6">
    <source>
        <dbReference type="Proteomes" id="UP001385951"/>
    </source>
</evidence>
<reference evidence="5 6" key="1">
    <citation type="submission" date="2022-09" db="EMBL/GenBank/DDBJ databases">
        <authorList>
            <person name="Palmer J.M."/>
        </authorList>
    </citation>
    <scope>NUCLEOTIDE SEQUENCE [LARGE SCALE GENOMIC DNA]</scope>
    <source>
        <strain evidence="5 6">DSM 7382</strain>
    </source>
</reference>
<proteinExistence type="inferred from homology"/>
<dbReference type="InterPro" id="IPR013868">
    <property type="entry name" value="Cut8/Sts1_fam"/>
</dbReference>
<feature type="compositionally biased region" description="Polar residues" evidence="4">
    <location>
        <begin position="53"/>
        <end position="67"/>
    </location>
</feature>
<protein>
    <recommendedName>
        <fullName evidence="3">Tethering factor for nuclear proteasome STS1</fullName>
    </recommendedName>
</protein>
<dbReference type="Pfam" id="PF08559">
    <property type="entry name" value="Cut8"/>
    <property type="match status" value="1"/>
</dbReference>
<keyword evidence="3" id="KW-0963">Cytoplasm</keyword>
<dbReference type="InterPro" id="IPR038422">
    <property type="entry name" value="Cut8/Sts1_sf"/>
</dbReference>
<dbReference type="Gene3D" id="1.20.58.1590">
    <property type="entry name" value="Tethering factor for nuclear proteasome Cut8/Sts1"/>
    <property type="match status" value="1"/>
</dbReference>
<keyword evidence="3" id="KW-0653">Protein transport</keyword>
<comment type="similarity">
    <text evidence="1 3">Belongs to the cut8/STS1 family.</text>
</comment>
<dbReference type="EMBL" id="JASBNA010000002">
    <property type="protein sequence ID" value="KAK7694958.1"/>
    <property type="molecule type" value="Genomic_DNA"/>
</dbReference>
<dbReference type="PANTHER" id="PTHR28032:SF1">
    <property type="entry name" value="FI02826P"/>
    <property type="match status" value="1"/>
</dbReference>
<accession>A0AAW0GNL2</accession>
<evidence type="ECO:0000256" key="1">
    <source>
        <dbReference type="ARBA" id="ARBA00006199"/>
    </source>
</evidence>
<keyword evidence="2 3" id="KW-0539">Nucleus</keyword>
<feature type="compositionally biased region" description="Low complexity" evidence="4">
    <location>
        <begin position="217"/>
        <end position="234"/>
    </location>
</feature>
<name>A0AAW0GNL2_9APHY</name>
<comment type="function">
    <text evidence="3">Involved in ubiquitin-mediated protein degradation. Regulatory factor in the ubiquitin/proteasome pathway that controls the turnover of proteasome substrates. Targets proteasomes to the nucleus and facilitates the degradation of nuclear proteins.</text>
</comment>
<organism evidence="5 6">
    <name type="scientific">Cerrena zonata</name>
    <dbReference type="NCBI Taxonomy" id="2478898"/>
    <lineage>
        <taxon>Eukaryota</taxon>
        <taxon>Fungi</taxon>
        <taxon>Dikarya</taxon>
        <taxon>Basidiomycota</taxon>
        <taxon>Agaricomycotina</taxon>
        <taxon>Agaricomycetes</taxon>
        <taxon>Polyporales</taxon>
        <taxon>Cerrenaceae</taxon>
        <taxon>Cerrena</taxon>
    </lineage>
</organism>
<feature type="compositionally biased region" description="Low complexity" evidence="4">
    <location>
        <begin position="35"/>
        <end position="46"/>
    </location>
</feature>
<dbReference type="PANTHER" id="PTHR28032">
    <property type="entry name" value="FI02826P"/>
    <property type="match status" value="1"/>
</dbReference>
<dbReference type="Proteomes" id="UP001385951">
    <property type="component" value="Unassembled WGS sequence"/>
</dbReference>
<dbReference type="GO" id="GO:0005737">
    <property type="term" value="C:cytoplasm"/>
    <property type="evidence" value="ECO:0007669"/>
    <property type="project" value="UniProtKB-SubCell"/>
</dbReference>
<evidence type="ECO:0000256" key="4">
    <source>
        <dbReference type="SAM" id="MobiDB-lite"/>
    </source>
</evidence>
<evidence type="ECO:0000313" key="5">
    <source>
        <dbReference type="EMBL" id="KAK7694958.1"/>
    </source>
</evidence>
<comment type="subcellular location">
    <subcellularLocation>
        <location evidence="3">Cytoplasm</location>
    </subcellularLocation>
    <subcellularLocation>
        <location evidence="3">Nucleus</location>
    </subcellularLocation>
</comment>
<feature type="region of interest" description="Disordered" evidence="4">
    <location>
        <begin position="35"/>
        <end position="109"/>
    </location>
</feature>
<feature type="compositionally biased region" description="Basic and acidic residues" evidence="4">
    <location>
        <begin position="81"/>
        <end position="101"/>
    </location>
</feature>
<comment type="subunit">
    <text evidence="3">Binds the proteasome.</text>
</comment>
<gene>
    <name evidence="5" type="ORF">QCA50_002146</name>
</gene>
<dbReference type="GO" id="GO:0015031">
    <property type="term" value="P:protein transport"/>
    <property type="evidence" value="ECO:0007669"/>
    <property type="project" value="UniProtKB-UniRule"/>
</dbReference>
<dbReference type="AlphaFoldDB" id="A0AAW0GNL2"/>
<dbReference type="GO" id="GO:0070628">
    <property type="term" value="F:proteasome binding"/>
    <property type="evidence" value="ECO:0007669"/>
    <property type="project" value="TreeGrafter"/>
</dbReference>